<accession>A0A5N6UNK1</accession>
<sequence length="292" mass="32531">MGSQATPVLRNWETQIDNQIKVSKLCFSTGDFSLNSALVANELMSNVDHVAIFREVHVAIEGASDPINILNELNINSIIPGKSTFEDFKSRIETLKQEQPDKEAWEQTINNAAAEAKQTCVETIDKAANAAKDIIRQLHEDERQPGADIFSKGLKYAMFFFKKVWDAFLAVAQALWDFLRGVWKKLEESWNTIKSWANTAINWIGGSFSIISVEATWQSGHTIDKITAEVGKMIAGLMDQGIRAKDYFMKQRSNGWTFGTSLSPGKNAGPHVDIGDIWKDAIKVYTSATVVV</sequence>
<protein>
    <submittedName>
        <fullName evidence="1">Uncharacterized protein</fullName>
    </submittedName>
</protein>
<reference evidence="1 2" key="1">
    <citation type="submission" date="2019-04" db="EMBL/GenBank/DDBJ databases">
        <title>Friends and foes A comparative genomics study of 23 Aspergillus species from section Flavi.</title>
        <authorList>
            <consortium name="DOE Joint Genome Institute"/>
            <person name="Kjaerbolling I."/>
            <person name="Vesth T."/>
            <person name="Frisvad J.C."/>
            <person name="Nybo J.L."/>
            <person name="Theobald S."/>
            <person name="Kildgaard S."/>
            <person name="Isbrandt T."/>
            <person name="Kuo A."/>
            <person name="Sato A."/>
            <person name="Lyhne E.K."/>
            <person name="Kogle M.E."/>
            <person name="Wiebenga A."/>
            <person name="Kun R.S."/>
            <person name="Lubbers R.J."/>
            <person name="Makela M.R."/>
            <person name="Barry K."/>
            <person name="Chovatia M."/>
            <person name="Clum A."/>
            <person name="Daum C."/>
            <person name="Haridas S."/>
            <person name="He G."/>
            <person name="LaButti K."/>
            <person name="Lipzen A."/>
            <person name="Mondo S."/>
            <person name="Riley R."/>
            <person name="Salamov A."/>
            <person name="Simmons B.A."/>
            <person name="Magnuson J.K."/>
            <person name="Henrissat B."/>
            <person name="Mortensen U.H."/>
            <person name="Larsen T.O."/>
            <person name="Devries R.P."/>
            <person name="Grigoriev I.V."/>
            <person name="Machida M."/>
            <person name="Baker S.E."/>
            <person name="Andersen M.R."/>
        </authorList>
    </citation>
    <scope>NUCLEOTIDE SEQUENCE [LARGE SCALE GENOMIC DNA]</scope>
    <source>
        <strain evidence="1 2">CBS 117626</strain>
    </source>
</reference>
<name>A0A5N6UNK1_ASPTM</name>
<proteinExistence type="predicted"/>
<dbReference type="AlphaFoldDB" id="A0A5N6UNK1"/>
<evidence type="ECO:0000313" key="2">
    <source>
        <dbReference type="Proteomes" id="UP000326950"/>
    </source>
</evidence>
<organism evidence="1 2">
    <name type="scientific">Aspergillus tamarii</name>
    <dbReference type="NCBI Taxonomy" id="41984"/>
    <lineage>
        <taxon>Eukaryota</taxon>
        <taxon>Fungi</taxon>
        <taxon>Dikarya</taxon>
        <taxon>Ascomycota</taxon>
        <taxon>Pezizomycotina</taxon>
        <taxon>Eurotiomycetes</taxon>
        <taxon>Eurotiomycetidae</taxon>
        <taxon>Eurotiales</taxon>
        <taxon>Aspergillaceae</taxon>
        <taxon>Aspergillus</taxon>
        <taxon>Aspergillus subgen. Circumdati</taxon>
    </lineage>
</organism>
<dbReference type="EMBL" id="ML738661">
    <property type="protein sequence ID" value="KAE8160204.1"/>
    <property type="molecule type" value="Genomic_DNA"/>
</dbReference>
<gene>
    <name evidence="1" type="ORF">BDV40DRAFT_302516</name>
</gene>
<dbReference type="OrthoDB" id="5342588at2759"/>
<dbReference type="Proteomes" id="UP000326950">
    <property type="component" value="Unassembled WGS sequence"/>
</dbReference>
<evidence type="ECO:0000313" key="1">
    <source>
        <dbReference type="EMBL" id="KAE8160204.1"/>
    </source>
</evidence>
<keyword evidence="2" id="KW-1185">Reference proteome</keyword>